<protein>
    <recommendedName>
        <fullName evidence="3">Copper amine oxidase-like N-terminal domain-containing protein</fullName>
    </recommendedName>
</protein>
<evidence type="ECO:0000313" key="5">
    <source>
        <dbReference type="Proteomes" id="UP000250369"/>
    </source>
</evidence>
<dbReference type="InterPro" id="IPR036582">
    <property type="entry name" value="Mao_N_sf"/>
</dbReference>
<evidence type="ECO:0000256" key="1">
    <source>
        <dbReference type="SAM" id="MobiDB-lite"/>
    </source>
</evidence>
<keyword evidence="2" id="KW-0732">Signal</keyword>
<dbReference type="Pfam" id="PF07833">
    <property type="entry name" value="Cu_amine_oxidN1"/>
    <property type="match status" value="1"/>
</dbReference>
<dbReference type="Proteomes" id="UP000250369">
    <property type="component" value="Unassembled WGS sequence"/>
</dbReference>
<feature type="signal peptide" evidence="2">
    <location>
        <begin position="1"/>
        <end position="23"/>
    </location>
</feature>
<feature type="compositionally biased region" description="Low complexity" evidence="1">
    <location>
        <begin position="152"/>
        <end position="166"/>
    </location>
</feature>
<dbReference type="EMBL" id="QMFB01000003">
    <property type="protein sequence ID" value="RAV21933.1"/>
    <property type="molecule type" value="Genomic_DNA"/>
</dbReference>
<name>A0A329MTA8_9BACL</name>
<evidence type="ECO:0000259" key="3">
    <source>
        <dbReference type="Pfam" id="PF07833"/>
    </source>
</evidence>
<proteinExistence type="predicted"/>
<dbReference type="AlphaFoldDB" id="A0A329MTA8"/>
<dbReference type="OrthoDB" id="2680104at2"/>
<sequence>MTKKILAAAIFSLIFLLVGVASAGAKTEEITWGEVKTGTYSELTYGALIINDPMSKGGYSFSEGAFTEDPDTADFVINTFNDIGANGISELKEELDKKTTAVPLKLSDHAPVKQGSVYFLSLHDGSYAKLRIDRINTKMATFSYVLETKAAPAPTPATTPKQTAAPTPKPSPTSGSRGGGTAGEWKPPVPISDSYKIYRMEYDPEGALLTILQEEGDVAWDLYRSENGGSWVKVNDFKLTKPEHLDTFVQPGHTYSYYWHAYNAAGKVIGKSVPFIVEISHSGTDNKIVLQLDNKKAFVNGKPVELDVAPMLLGGSTVVPIRFISDSLGSTLDWDGTEWKITLKLGGRKIEMWIDNTTAKVDGKDASLAVPPTIVGERTMVPLRFINENFGLHVDFDDSTKTITITGGQPPQSDNGNVSGSESSEPGVQFFLNKIFELRIPGAVDYEKGTATPGYNLESYLLLNEDGTYKWASNWDKKLYEGKWELTYDESYPIRILDGEEGKSWLVGQANEHTWGGGDIVLWDKIAYSYNGFETE</sequence>
<feature type="region of interest" description="Disordered" evidence="1">
    <location>
        <begin position="152"/>
        <end position="187"/>
    </location>
</feature>
<reference evidence="4 5" key="1">
    <citation type="journal article" date="2009" name="Int. J. Syst. Evol. Microbiol.">
        <title>Paenibacillus contaminans sp. nov., isolated from a contaminated laboratory plate.</title>
        <authorList>
            <person name="Chou J.H."/>
            <person name="Lee J.H."/>
            <person name="Lin M.C."/>
            <person name="Chang P.S."/>
            <person name="Arun A.B."/>
            <person name="Young C.C."/>
            <person name="Chen W.M."/>
        </authorList>
    </citation>
    <scope>NUCLEOTIDE SEQUENCE [LARGE SCALE GENOMIC DNA]</scope>
    <source>
        <strain evidence="4 5">CKOBP-6</strain>
    </source>
</reference>
<feature type="region of interest" description="Disordered" evidence="1">
    <location>
        <begin position="405"/>
        <end position="424"/>
    </location>
</feature>
<dbReference type="InterPro" id="IPR012854">
    <property type="entry name" value="Cu_amine_oxidase-like_N"/>
</dbReference>
<accession>A0A329MTA8</accession>
<dbReference type="RefSeq" id="WP_113030244.1">
    <property type="nucleotide sequence ID" value="NZ_QMFB01000003.1"/>
</dbReference>
<feature type="domain" description="Copper amine oxidase-like N-terminal" evidence="3">
    <location>
        <begin position="298"/>
        <end position="405"/>
    </location>
</feature>
<organism evidence="4 5">
    <name type="scientific">Paenibacillus contaminans</name>
    <dbReference type="NCBI Taxonomy" id="450362"/>
    <lineage>
        <taxon>Bacteria</taxon>
        <taxon>Bacillati</taxon>
        <taxon>Bacillota</taxon>
        <taxon>Bacilli</taxon>
        <taxon>Bacillales</taxon>
        <taxon>Paenibacillaceae</taxon>
        <taxon>Paenibacillus</taxon>
    </lineage>
</organism>
<evidence type="ECO:0000313" key="4">
    <source>
        <dbReference type="EMBL" id="RAV21933.1"/>
    </source>
</evidence>
<comment type="caution">
    <text evidence="4">The sequence shown here is derived from an EMBL/GenBank/DDBJ whole genome shotgun (WGS) entry which is preliminary data.</text>
</comment>
<gene>
    <name evidence="4" type="ORF">DQG23_07755</name>
</gene>
<dbReference type="SUPFAM" id="SSF55383">
    <property type="entry name" value="Copper amine oxidase, domain N"/>
    <property type="match status" value="1"/>
</dbReference>
<keyword evidence="5" id="KW-1185">Reference proteome</keyword>
<dbReference type="Gene3D" id="3.30.457.10">
    <property type="entry name" value="Copper amine oxidase-like, N-terminal domain"/>
    <property type="match status" value="2"/>
</dbReference>
<evidence type="ECO:0000256" key="2">
    <source>
        <dbReference type="SAM" id="SignalP"/>
    </source>
</evidence>
<feature type="chain" id="PRO_5016246160" description="Copper amine oxidase-like N-terminal domain-containing protein" evidence="2">
    <location>
        <begin position="24"/>
        <end position="536"/>
    </location>
</feature>